<keyword evidence="9" id="KW-0460">Magnesium</keyword>
<evidence type="ECO:0000313" key="12">
    <source>
        <dbReference type="EMBL" id="OYV74377.1"/>
    </source>
</evidence>
<dbReference type="AlphaFoldDB" id="A0A257SMN7"/>
<dbReference type="SUPFAM" id="SSF47648">
    <property type="entry name" value="Nucleoside phosphorylase/phosphoribosyltransferase N-terminal domain"/>
    <property type="match status" value="1"/>
</dbReference>
<feature type="binding site" evidence="9">
    <location>
        <position position="111"/>
    </location>
    <ligand>
        <name>anthranilate</name>
        <dbReference type="ChEBI" id="CHEBI:16567"/>
        <label>1</label>
    </ligand>
</feature>
<name>A0A257SMN7_9PROT</name>
<evidence type="ECO:0000256" key="5">
    <source>
        <dbReference type="ARBA" id="ARBA00022822"/>
    </source>
</evidence>
<dbReference type="Gene3D" id="1.20.970.10">
    <property type="entry name" value="Transferase, Pyrimidine Nucleoside Phosphorylase, Chain C"/>
    <property type="match status" value="1"/>
</dbReference>
<evidence type="ECO:0000259" key="10">
    <source>
        <dbReference type="Pfam" id="PF00591"/>
    </source>
</evidence>
<feature type="binding site" evidence="9">
    <location>
        <position position="88"/>
    </location>
    <ligand>
        <name>5-phospho-alpha-D-ribose 1-diphosphate</name>
        <dbReference type="ChEBI" id="CHEBI:58017"/>
    </ligand>
</feature>
<evidence type="ECO:0000256" key="8">
    <source>
        <dbReference type="ARBA" id="ARBA00061188"/>
    </source>
</evidence>
<dbReference type="Proteomes" id="UP000216779">
    <property type="component" value="Unassembled WGS sequence"/>
</dbReference>
<dbReference type="GO" id="GO:0000287">
    <property type="term" value="F:magnesium ion binding"/>
    <property type="evidence" value="ECO:0007669"/>
    <property type="project" value="UniProtKB-UniRule"/>
</dbReference>
<evidence type="ECO:0000256" key="1">
    <source>
        <dbReference type="ARBA" id="ARBA00004907"/>
    </source>
</evidence>
<dbReference type="PANTHER" id="PTHR43285">
    <property type="entry name" value="ANTHRANILATE PHOSPHORIBOSYLTRANSFERASE"/>
    <property type="match status" value="1"/>
</dbReference>
<dbReference type="Gene3D" id="3.40.1030.10">
    <property type="entry name" value="Nucleoside phosphorylase/phosphoribosyltransferase catalytic domain"/>
    <property type="match status" value="1"/>
</dbReference>
<organism evidence="12 13">
    <name type="scientific">Acidithiobacillus ferrivorans</name>
    <dbReference type="NCBI Taxonomy" id="160808"/>
    <lineage>
        <taxon>Bacteria</taxon>
        <taxon>Pseudomonadati</taxon>
        <taxon>Pseudomonadota</taxon>
        <taxon>Acidithiobacillia</taxon>
        <taxon>Acidithiobacillales</taxon>
        <taxon>Acidithiobacillaceae</taxon>
        <taxon>Acidithiobacillus</taxon>
    </lineage>
</organism>
<dbReference type="EMBL" id="NCBC01000574">
    <property type="protein sequence ID" value="OYV74377.1"/>
    <property type="molecule type" value="Genomic_DNA"/>
</dbReference>
<comment type="function">
    <text evidence="9">Catalyzes the transfer of the phosphoribosyl group of 5-phosphorylribose-1-pyrophosphate (PRPP) to anthranilate to yield N-(5'-phosphoribosyl)-anthranilate (PRA).</text>
</comment>
<dbReference type="SUPFAM" id="SSF52418">
    <property type="entry name" value="Nucleoside phosphorylase/phosphoribosyltransferase catalytic domain"/>
    <property type="match status" value="1"/>
</dbReference>
<reference evidence="12 13" key="1">
    <citation type="submission" date="2017-03" db="EMBL/GenBank/DDBJ databases">
        <title>Lifting the veil on microbial sulfur biogeochemistry in mining wastewaters.</title>
        <authorList>
            <person name="Kantor R.S."/>
            <person name="Colenbrander Nelson T."/>
            <person name="Marshall S."/>
            <person name="Bennett D."/>
            <person name="Apte S."/>
            <person name="Camacho D."/>
            <person name="Thomas B.C."/>
            <person name="Warren L.A."/>
            <person name="Banfield J.F."/>
        </authorList>
    </citation>
    <scope>NUCLEOTIDE SEQUENCE [LARGE SCALE GENOMIC DNA]</scope>
    <source>
        <strain evidence="12">21-59-9</strain>
    </source>
</reference>
<evidence type="ECO:0000256" key="3">
    <source>
        <dbReference type="ARBA" id="ARBA00022676"/>
    </source>
</evidence>
<keyword evidence="6 9" id="KW-0057">Aromatic amino acid biosynthesis</keyword>
<comment type="similarity">
    <text evidence="8">In the C-terminal section; belongs to the anthranilate phosphoribosyltransferase family.</text>
</comment>
<dbReference type="InterPro" id="IPR017459">
    <property type="entry name" value="Glycosyl_Trfase_fam3_N_dom"/>
</dbReference>
<feature type="binding site" evidence="9">
    <location>
        <position position="92"/>
    </location>
    <ligand>
        <name>Mg(2+)</name>
        <dbReference type="ChEBI" id="CHEBI:18420"/>
        <label>1</label>
    </ligand>
</feature>
<comment type="similarity">
    <text evidence="9">Belongs to the anthranilate phosphoribosyltransferase family.</text>
</comment>
<keyword evidence="3 9" id="KW-0328">Glycosyltransferase</keyword>
<comment type="caution">
    <text evidence="12">The sequence shown here is derived from an EMBL/GenBank/DDBJ whole genome shotgun (WGS) entry which is preliminary data.</text>
</comment>
<dbReference type="UniPathway" id="UPA00035">
    <property type="reaction ID" value="UER00041"/>
</dbReference>
<dbReference type="Pfam" id="PF02885">
    <property type="entry name" value="Glycos_trans_3N"/>
    <property type="match status" value="1"/>
</dbReference>
<evidence type="ECO:0000256" key="4">
    <source>
        <dbReference type="ARBA" id="ARBA00022679"/>
    </source>
</evidence>
<comment type="pathway">
    <text evidence="1 9">Amino-acid biosynthesis; L-tryptophan biosynthesis; L-tryptophan from chorismate: step 2/5.</text>
</comment>
<comment type="catalytic activity">
    <reaction evidence="7 9">
        <text>N-(5-phospho-beta-D-ribosyl)anthranilate + diphosphate = 5-phospho-alpha-D-ribose 1-diphosphate + anthranilate</text>
        <dbReference type="Rhea" id="RHEA:11768"/>
        <dbReference type="ChEBI" id="CHEBI:16567"/>
        <dbReference type="ChEBI" id="CHEBI:18277"/>
        <dbReference type="ChEBI" id="CHEBI:33019"/>
        <dbReference type="ChEBI" id="CHEBI:58017"/>
        <dbReference type="EC" id="2.4.2.18"/>
    </reaction>
</comment>
<dbReference type="GO" id="GO:0000162">
    <property type="term" value="P:L-tryptophan biosynthetic process"/>
    <property type="evidence" value="ECO:0007669"/>
    <property type="project" value="UniProtKB-UniRule"/>
</dbReference>
<feature type="domain" description="Glycosyl transferase family 3" evidence="10">
    <location>
        <begin position="73"/>
        <end position="323"/>
    </location>
</feature>
<dbReference type="InterPro" id="IPR035902">
    <property type="entry name" value="Nuc_phospho_transferase"/>
</dbReference>
<dbReference type="HAMAP" id="MF_00211">
    <property type="entry name" value="TrpD"/>
    <property type="match status" value="1"/>
</dbReference>
<accession>A0A257SMN7</accession>
<comment type="subunit">
    <text evidence="9">Homodimer.</text>
</comment>
<evidence type="ECO:0000256" key="6">
    <source>
        <dbReference type="ARBA" id="ARBA00023141"/>
    </source>
</evidence>
<dbReference type="Pfam" id="PF00591">
    <property type="entry name" value="Glycos_transf_3"/>
    <property type="match status" value="1"/>
</dbReference>
<feature type="binding site" evidence="9">
    <location>
        <begin position="90"/>
        <end position="93"/>
    </location>
    <ligand>
        <name>5-phospho-alpha-D-ribose 1-diphosphate</name>
        <dbReference type="ChEBI" id="CHEBI:58017"/>
    </ligand>
</feature>
<evidence type="ECO:0000256" key="9">
    <source>
        <dbReference type="HAMAP-Rule" id="MF_00211"/>
    </source>
</evidence>
<comment type="caution">
    <text evidence="9">Lacks conserved residue(s) required for the propagation of feature annotation.</text>
</comment>
<dbReference type="PANTHER" id="PTHR43285:SF2">
    <property type="entry name" value="ANTHRANILATE PHOSPHORIBOSYLTRANSFERASE"/>
    <property type="match status" value="1"/>
</dbReference>
<dbReference type="EC" id="2.4.2.18" evidence="9"/>
<dbReference type="GO" id="GO:0005829">
    <property type="term" value="C:cytosol"/>
    <property type="evidence" value="ECO:0007669"/>
    <property type="project" value="TreeGrafter"/>
</dbReference>
<dbReference type="FunFam" id="3.40.1030.10:FF:000002">
    <property type="entry name" value="Anthranilate phosphoribosyltransferase"/>
    <property type="match status" value="1"/>
</dbReference>
<evidence type="ECO:0000256" key="2">
    <source>
        <dbReference type="ARBA" id="ARBA00022605"/>
    </source>
</evidence>
<sequence length="342" mass="35430">MIVAMLNQIASRQDLSRQEAQKVFTAIMAGEATSAQIGALLMGLRMKGERVEELVGATLALRACVRGVRADTTHLVDTCGTGGDARHTFNISTVAAVVAAAAGARVAKHGNRSASGSSGSADVLEAAGLPLDLPAAAAEASIIEIGIGFLFAPAHHGAMRHAAGPRRELGLRTLFNLIGPLSNPAGAPHQVLGVYAEKWLVPMAEAARELGSRRVLVVHGSDGLDEISIGGPTEVAELRDGVITRNRLRPEDFGLRPAPLADLQVRDVPEALAAAQEVLQGALGARRDVVVLNAGAALYVADCVPSLAAGVSAAATALENGAAWAKWRALITFGQDWQARHG</sequence>
<dbReference type="InterPro" id="IPR005940">
    <property type="entry name" value="Anthranilate_Pribosyl_Tfrase"/>
</dbReference>
<keyword evidence="5 9" id="KW-0822">Tryptophan biosynthesis</keyword>
<feature type="binding site" evidence="9">
    <location>
        <position position="80"/>
    </location>
    <ligand>
        <name>anthranilate</name>
        <dbReference type="ChEBI" id="CHEBI:16567"/>
        <label>1</label>
    </ligand>
</feature>
<keyword evidence="9" id="KW-0479">Metal-binding</keyword>
<evidence type="ECO:0000313" key="13">
    <source>
        <dbReference type="Proteomes" id="UP000216779"/>
    </source>
</evidence>
<dbReference type="InterPro" id="IPR000312">
    <property type="entry name" value="Glycosyl_Trfase_fam3"/>
</dbReference>
<feature type="binding site" evidence="9">
    <location>
        <begin position="108"/>
        <end position="116"/>
    </location>
    <ligand>
        <name>5-phospho-alpha-D-ribose 1-diphosphate</name>
        <dbReference type="ChEBI" id="CHEBI:58017"/>
    </ligand>
</feature>
<feature type="binding site" evidence="9">
    <location>
        <position position="166"/>
    </location>
    <ligand>
        <name>anthranilate</name>
        <dbReference type="ChEBI" id="CHEBI:16567"/>
        <label>2</label>
    </ligand>
</feature>
<feature type="binding site" evidence="9">
    <location>
        <begin position="83"/>
        <end position="84"/>
    </location>
    <ligand>
        <name>5-phospho-alpha-D-ribose 1-diphosphate</name>
        <dbReference type="ChEBI" id="CHEBI:58017"/>
    </ligand>
</feature>
<feature type="binding site" evidence="9">
    <location>
        <position position="226"/>
    </location>
    <ligand>
        <name>Mg(2+)</name>
        <dbReference type="ChEBI" id="CHEBI:18420"/>
        <label>2</label>
    </ligand>
</feature>
<feature type="binding site" evidence="9">
    <location>
        <position position="226"/>
    </location>
    <ligand>
        <name>Mg(2+)</name>
        <dbReference type="ChEBI" id="CHEBI:18420"/>
        <label>1</label>
    </ligand>
</feature>
<comment type="cofactor">
    <cofactor evidence="9">
        <name>Mg(2+)</name>
        <dbReference type="ChEBI" id="CHEBI:18420"/>
    </cofactor>
    <text evidence="9">Binds 2 magnesium ions per monomer.</text>
</comment>
<gene>
    <name evidence="9" type="primary">trpD</name>
    <name evidence="12" type="ORF">B7Z70_12040</name>
</gene>
<dbReference type="GO" id="GO:0004048">
    <property type="term" value="F:anthranilate phosphoribosyltransferase activity"/>
    <property type="evidence" value="ECO:0007669"/>
    <property type="project" value="UniProtKB-UniRule"/>
</dbReference>
<keyword evidence="4 9" id="KW-0808">Transferase</keyword>
<proteinExistence type="inferred from homology"/>
<feature type="domain" description="Glycosyl transferase family 3 N-terminal" evidence="11">
    <location>
        <begin position="5"/>
        <end position="63"/>
    </location>
</feature>
<feature type="binding site" evidence="9">
    <location>
        <position position="80"/>
    </location>
    <ligand>
        <name>5-phospho-alpha-D-ribose 1-diphosphate</name>
        <dbReference type="ChEBI" id="CHEBI:58017"/>
    </ligand>
</feature>
<protein>
    <recommendedName>
        <fullName evidence="9">Anthranilate phosphoribosyltransferase</fullName>
        <ecNumber evidence="9">2.4.2.18</ecNumber>
    </recommendedName>
</protein>
<dbReference type="InterPro" id="IPR036320">
    <property type="entry name" value="Glycosyl_Trfase_fam3_N_dom_sf"/>
</dbReference>
<evidence type="ECO:0000259" key="11">
    <source>
        <dbReference type="Pfam" id="PF02885"/>
    </source>
</evidence>
<evidence type="ECO:0000256" key="7">
    <source>
        <dbReference type="ARBA" id="ARBA00052328"/>
    </source>
</evidence>
<dbReference type="NCBIfam" id="TIGR01245">
    <property type="entry name" value="trpD"/>
    <property type="match status" value="1"/>
</dbReference>
<feature type="binding site" evidence="9">
    <location>
        <position position="120"/>
    </location>
    <ligand>
        <name>5-phospho-alpha-D-ribose 1-diphosphate</name>
        <dbReference type="ChEBI" id="CHEBI:58017"/>
    </ligand>
</feature>
<feature type="binding site" evidence="9">
    <location>
        <position position="225"/>
    </location>
    <ligand>
        <name>Mg(2+)</name>
        <dbReference type="ChEBI" id="CHEBI:18420"/>
        <label>2</label>
    </ligand>
</feature>
<keyword evidence="2 9" id="KW-0028">Amino-acid biosynthesis</keyword>